<dbReference type="InterPro" id="IPR007110">
    <property type="entry name" value="Ig-like_dom"/>
</dbReference>
<feature type="domain" description="Ig-like" evidence="1">
    <location>
        <begin position="1"/>
        <end position="19"/>
    </location>
</feature>
<feature type="non-terminal residue" evidence="2">
    <location>
        <position position="19"/>
    </location>
</feature>
<gene>
    <name evidence="2" type="ORF">TPAB3V08_LOCUS6283</name>
</gene>
<accession>A0ABN7NV25</accession>
<evidence type="ECO:0000313" key="2">
    <source>
        <dbReference type="EMBL" id="CAG2059319.1"/>
    </source>
</evidence>
<dbReference type="PROSITE" id="PS50835">
    <property type="entry name" value="IG_LIKE"/>
    <property type="match status" value="1"/>
</dbReference>
<dbReference type="EMBL" id="CAJPIN010009198">
    <property type="protein sequence ID" value="CAG2059319.1"/>
    <property type="molecule type" value="Genomic_DNA"/>
</dbReference>
<keyword evidence="3" id="KW-1185">Reference proteome</keyword>
<evidence type="ECO:0000313" key="3">
    <source>
        <dbReference type="Proteomes" id="UP001153148"/>
    </source>
</evidence>
<reference evidence="2" key="1">
    <citation type="submission" date="2021-03" db="EMBL/GenBank/DDBJ databases">
        <authorList>
            <person name="Tran Van P."/>
        </authorList>
    </citation>
    <scope>NUCLEOTIDE SEQUENCE</scope>
</reference>
<evidence type="ECO:0000259" key="1">
    <source>
        <dbReference type="PROSITE" id="PS50835"/>
    </source>
</evidence>
<dbReference type="Proteomes" id="UP001153148">
    <property type="component" value="Unassembled WGS sequence"/>
</dbReference>
<organism evidence="2 3">
    <name type="scientific">Timema podura</name>
    <name type="common">Walking stick</name>
    <dbReference type="NCBI Taxonomy" id="61482"/>
    <lineage>
        <taxon>Eukaryota</taxon>
        <taxon>Metazoa</taxon>
        <taxon>Ecdysozoa</taxon>
        <taxon>Arthropoda</taxon>
        <taxon>Hexapoda</taxon>
        <taxon>Insecta</taxon>
        <taxon>Pterygota</taxon>
        <taxon>Neoptera</taxon>
        <taxon>Polyneoptera</taxon>
        <taxon>Phasmatodea</taxon>
        <taxon>Timematodea</taxon>
        <taxon>Timematoidea</taxon>
        <taxon>Timematidae</taxon>
        <taxon>Timema</taxon>
    </lineage>
</organism>
<sequence length="19" mass="2090">MSCEVRANPPADGVTWYHG</sequence>
<comment type="caution">
    <text evidence="2">The sequence shown here is derived from an EMBL/GenBank/DDBJ whole genome shotgun (WGS) entry which is preliminary data.</text>
</comment>
<proteinExistence type="predicted"/>
<name>A0ABN7NV25_TIMPD</name>
<protein>
    <recommendedName>
        <fullName evidence="1">Ig-like domain-containing protein</fullName>
    </recommendedName>
</protein>